<keyword evidence="2" id="KW-1185">Reference proteome</keyword>
<name>A0A3M7PZU2_BRAPC</name>
<accession>A0A3M7PZU2</accession>
<dbReference type="EMBL" id="REGN01008190">
    <property type="protein sequence ID" value="RNA04231.1"/>
    <property type="molecule type" value="Genomic_DNA"/>
</dbReference>
<reference evidence="1 2" key="1">
    <citation type="journal article" date="2018" name="Sci. Rep.">
        <title>Genomic signatures of local adaptation to the degree of environmental predictability in rotifers.</title>
        <authorList>
            <person name="Franch-Gras L."/>
            <person name="Hahn C."/>
            <person name="Garcia-Roger E.M."/>
            <person name="Carmona M.J."/>
            <person name="Serra M."/>
            <person name="Gomez A."/>
        </authorList>
    </citation>
    <scope>NUCLEOTIDE SEQUENCE [LARGE SCALE GENOMIC DNA]</scope>
    <source>
        <strain evidence="1">HYR1</strain>
    </source>
</reference>
<dbReference type="Proteomes" id="UP000276133">
    <property type="component" value="Unassembled WGS sequence"/>
</dbReference>
<comment type="caution">
    <text evidence="1">The sequence shown here is derived from an EMBL/GenBank/DDBJ whole genome shotgun (WGS) entry which is preliminary data.</text>
</comment>
<gene>
    <name evidence="1" type="ORF">BpHYR1_029836</name>
</gene>
<evidence type="ECO:0000313" key="1">
    <source>
        <dbReference type="EMBL" id="RNA04231.1"/>
    </source>
</evidence>
<sequence>MALRNRTPSAILILNDLKGKSENAEILHTYYKRNPFDQDTLRNLKSNGTSDLLNISRAQFTHINIFLSKAIDKKPLIYEFLEILKISLGHRTSGNQYQKKLTRRAKICPKYYDLPKNNGGRRNVEKHTHN</sequence>
<organism evidence="1 2">
    <name type="scientific">Brachionus plicatilis</name>
    <name type="common">Marine rotifer</name>
    <name type="synonym">Brachionus muelleri</name>
    <dbReference type="NCBI Taxonomy" id="10195"/>
    <lineage>
        <taxon>Eukaryota</taxon>
        <taxon>Metazoa</taxon>
        <taxon>Spiralia</taxon>
        <taxon>Gnathifera</taxon>
        <taxon>Rotifera</taxon>
        <taxon>Eurotatoria</taxon>
        <taxon>Monogononta</taxon>
        <taxon>Pseudotrocha</taxon>
        <taxon>Ploima</taxon>
        <taxon>Brachionidae</taxon>
        <taxon>Brachionus</taxon>
    </lineage>
</organism>
<evidence type="ECO:0000313" key="2">
    <source>
        <dbReference type="Proteomes" id="UP000276133"/>
    </source>
</evidence>
<proteinExistence type="predicted"/>
<protein>
    <submittedName>
        <fullName evidence="1">Uncharacterized protein</fullName>
    </submittedName>
</protein>
<dbReference type="AlphaFoldDB" id="A0A3M7PZU2"/>